<evidence type="ECO:0000256" key="1">
    <source>
        <dbReference type="SAM" id="Phobius"/>
    </source>
</evidence>
<keyword evidence="1" id="KW-1133">Transmembrane helix</keyword>
<feature type="transmembrane region" description="Helical" evidence="1">
    <location>
        <begin position="33"/>
        <end position="54"/>
    </location>
</feature>
<gene>
    <name evidence="2" type="ORF">L914_01534</name>
</gene>
<dbReference type="PANTHER" id="PTHR48086">
    <property type="entry name" value="SODIUM/PROLINE SYMPORTER-RELATED"/>
    <property type="match status" value="1"/>
</dbReference>
<reference evidence="2" key="1">
    <citation type="submission" date="2013-11" db="EMBL/GenBank/DDBJ databases">
        <title>The Genome Sequence of Phytophthora parasitica IAC_01/95.</title>
        <authorList>
            <consortium name="The Broad Institute Genomics Platform"/>
            <person name="Russ C."/>
            <person name="Tyler B."/>
            <person name="Panabieres F."/>
            <person name="Shan W."/>
            <person name="Tripathy S."/>
            <person name="Grunwald N."/>
            <person name="Machado M."/>
            <person name="Johnson C.S."/>
            <person name="Arredondo F."/>
            <person name="Hong C."/>
            <person name="Coffey M."/>
            <person name="Young S.K."/>
            <person name="Zeng Q."/>
            <person name="Gargeya S."/>
            <person name="Fitzgerald M."/>
            <person name="Abouelleil A."/>
            <person name="Alvarado L."/>
            <person name="Chapman S.B."/>
            <person name="Gainer-Dewar J."/>
            <person name="Goldberg J."/>
            <person name="Griggs A."/>
            <person name="Gujja S."/>
            <person name="Hansen M."/>
            <person name="Howarth C."/>
            <person name="Imamovic A."/>
            <person name="Ireland A."/>
            <person name="Larimer J."/>
            <person name="McCowan C."/>
            <person name="Murphy C."/>
            <person name="Pearson M."/>
            <person name="Poon T.W."/>
            <person name="Priest M."/>
            <person name="Roberts A."/>
            <person name="Saif S."/>
            <person name="Shea T."/>
            <person name="Sykes S."/>
            <person name="Wortman J."/>
            <person name="Nusbaum C."/>
            <person name="Birren B."/>
        </authorList>
    </citation>
    <scope>NUCLEOTIDE SEQUENCE [LARGE SCALE GENOMIC DNA]</scope>
    <source>
        <strain evidence="2">IAC_01/95</strain>
    </source>
</reference>
<feature type="non-terminal residue" evidence="2">
    <location>
        <position position="1"/>
    </location>
</feature>
<dbReference type="EMBL" id="KI690775">
    <property type="protein sequence ID" value="ETM55228.1"/>
    <property type="molecule type" value="Genomic_DNA"/>
</dbReference>
<dbReference type="VEuPathDB" id="FungiDB:PPTG_06763"/>
<keyword evidence="1" id="KW-0472">Membrane</keyword>
<evidence type="ECO:0000313" key="2">
    <source>
        <dbReference type="EMBL" id="ETM55228.1"/>
    </source>
</evidence>
<keyword evidence="1" id="KW-0812">Transmembrane</keyword>
<feature type="transmembrane region" description="Helical" evidence="1">
    <location>
        <begin position="6"/>
        <end position="26"/>
    </location>
</feature>
<proteinExistence type="predicted"/>
<protein>
    <submittedName>
        <fullName evidence="2">Uncharacterized protein</fullName>
    </submittedName>
</protein>
<sequence length="122" mass="12987">YDILTLYLIADLLCTAAVGPMLLGTWKRATRTGALAGSAAGLATIFICGVIAQGKFVGGFNWFILPEGLYSQNSMITFIVTLIIPPVVTVGVSLLTEPKTNEGARDNSYLLEHSPVQEASKL</sequence>
<dbReference type="PANTHER" id="PTHR48086:SF10">
    <property type="entry name" value="AGR155CP"/>
    <property type="match status" value="1"/>
</dbReference>
<name>W2P4R0_PHYNI</name>
<organism evidence="2">
    <name type="scientific">Phytophthora nicotianae</name>
    <name type="common">Potato buckeye rot agent</name>
    <name type="synonym">Phytophthora parasitica</name>
    <dbReference type="NCBI Taxonomy" id="4792"/>
    <lineage>
        <taxon>Eukaryota</taxon>
        <taxon>Sar</taxon>
        <taxon>Stramenopiles</taxon>
        <taxon>Oomycota</taxon>
        <taxon>Peronosporomycetes</taxon>
        <taxon>Peronosporales</taxon>
        <taxon>Peronosporaceae</taxon>
        <taxon>Phytophthora</taxon>
    </lineage>
</organism>
<dbReference type="GO" id="GO:0005886">
    <property type="term" value="C:plasma membrane"/>
    <property type="evidence" value="ECO:0007669"/>
    <property type="project" value="TreeGrafter"/>
</dbReference>
<dbReference type="GO" id="GO:0015606">
    <property type="term" value="F:spermidine transmembrane transporter activity"/>
    <property type="evidence" value="ECO:0007669"/>
    <property type="project" value="TreeGrafter"/>
</dbReference>
<dbReference type="InterPro" id="IPR050277">
    <property type="entry name" value="Sodium:Solute_Symporter"/>
</dbReference>
<feature type="transmembrane region" description="Helical" evidence="1">
    <location>
        <begin position="74"/>
        <end position="95"/>
    </location>
</feature>
<dbReference type="AlphaFoldDB" id="W2P4R0"/>
<dbReference type="Proteomes" id="UP000054532">
    <property type="component" value="Unassembled WGS sequence"/>
</dbReference>
<dbReference type="InterPro" id="IPR038377">
    <property type="entry name" value="Na/Glc_symporter_sf"/>
</dbReference>
<dbReference type="Gene3D" id="1.20.1730.10">
    <property type="entry name" value="Sodium/glucose cotransporter"/>
    <property type="match status" value="1"/>
</dbReference>
<accession>W2P4R0</accession>